<keyword evidence="2" id="KW-0234">DNA repair</keyword>
<feature type="region of interest" description="Disordered" evidence="4">
    <location>
        <begin position="111"/>
        <end position="164"/>
    </location>
</feature>
<keyword evidence="2" id="KW-0227">DNA damage</keyword>
<organism evidence="5 6">
    <name type="scientific">Thiothrix lacustris</name>
    <dbReference type="NCBI Taxonomy" id="525917"/>
    <lineage>
        <taxon>Bacteria</taxon>
        <taxon>Pseudomonadati</taxon>
        <taxon>Pseudomonadota</taxon>
        <taxon>Gammaproteobacteria</taxon>
        <taxon>Thiotrichales</taxon>
        <taxon>Thiotrichaceae</taxon>
        <taxon>Thiothrix</taxon>
    </lineage>
</organism>
<comment type="function">
    <text evidence="2">Plays an important role in DNA replication, recombination and repair. Binds to ssDNA and to an array of partner proteins to recruit them to their sites of action during DNA metabolism.</text>
</comment>
<dbReference type="CDD" id="cd04496">
    <property type="entry name" value="SSB_OBF"/>
    <property type="match status" value="1"/>
</dbReference>
<dbReference type="GO" id="GO:0006310">
    <property type="term" value="P:DNA recombination"/>
    <property type="evidence" value="ECO:0007669"/>
    <property type="project" value="UniProtKB-UniRule"/>
</dbReference>
<comment type="caution">
    <text evidence="5">The sequence shown here is derived from an EMBL/GenBank/DDBJ whole genome shotgun (WGS) entry which is preliminary data.</text>
</comment>
<dbReference type="GO" id="GO:0006260">
    <property type="term" value="P:DNA replication"/>
    <property type="evidence" value="ECO:0007669"/>
    <property type="project" value="UniProtKB-UniRule"/>
</dbReference>
<dbReference type="AlphaFoldDB" id="A0A1Y1QN84"/>
<dbReference type="PANTHER" id="PTHR10302">
    <property type="entry name" value="SINGLE-STRANDED DNA-BINDING PROTEIN"/>
    <property type="match status" value="1"/>
</dbReference>
<evidence type="ECO:0000256" key="2">
    <source>
        <dbReference type="HAMAP-Rule" id="MF_00984"/>
    </source>
</evidence>
<dbReference type="EMBL" id="MTEJ01000131">
    <property type="protein sequence ID" value="OQX09819.1"/>
    <property type="molecule type" value="Genomic_DNA"/>
</dbReference>
<evidence type="ECO:0000256" key="3">
    <source>
        <dbReference type="RuleBase" id="RU000524"/>
    </source>
</evidence>
<accession>A0A1Y1QN84</accession>
<dbReference type="GO" id="GO:0003697">
    <property type="term" value="F:single-stranded DNA binding"/>
    <property type="evidence" value="ECO:0007669"/>
    <property type="project" value="UniProtKB-UniRule"/>
</dbReference>
<dbReference type="GO" id="GO:0009295">
    <property type="term" value="C:nucleoid"/>
    <property type="evidence" value="ECO:0007669"/>
    <property type="project" value="TreeGrafter"/>
</dbReference>
<dbReference type="HAMAP" id="MF_00984">
    <property type="entry name" value="SSB"/>
    <property type="match status" value="1"/>
</dbReference>
<dbReference type="Proteomes" id="UP000192491">
    <property type="component" value="Unassembled WGS sequence"/>
</dbReference>
<keyword evidence="2" id="KW-0233">DNA recombination</keyword>
<dbReference type="InterPro" id="IPR012340">
    <property type="entry name" value="NA-bd_OB-fold"/>
</dbReference>
<feature type="short sequence motif" description="Important for interaction with partner proteins" evidence="2">
    <location>
        <begin position="159"/>
        <end position="164"/>
    </location>
</feature>
<dbReference type="InterPro" id="IPR000424">
    <property type="entry name" value="Primosome_PriB/ssb"/>
</dbReference>
<dbReference type="NCBIfam" id="TIGR00621">
    <property type="entry name" value="ssb"/>
    <property type="match status" value="1"/>
</dbReference>
<dbReference type="Pfam" id="PF00436">
    <property type="entry name" value="SSB"/>
    <property type="match status" value="1"/>
</dbReference>
<dbReference type="PANTHER" id="PTHR10302:SF27">
    <property type="entry name" value="SINGLE-STRANDED DNA-BINDING PROTEIN"/>
    <property type="match status" value="1"/>
</dbReference>
<evidence type="ECO:0000313" key="6">
    <source>
        <dbReference type="Proteomes" id="UP000192491"/>
    </source>
</evidence>
<dbReference type="SUPFAM" id="SSF50249">
    <property type="entry name" value="Nucleic acid-binding proteins"/>
    <property type="match status" value="1"/>
</dbReference>
<evidence type="ECO:0000313" key="5">
    <source>
        <dbReference type="EMBL" id="OQX09819.1"/>
    </source>
</evidence>
<dbReference type="Gene3D" id="2.40.50.140">
    <property type="entry name" value="Nucleic acid-binding proteins"/>
    <property type="match status" value="1"/>
</dbReference>
<evidence type="ECO:0000256" key="4">
    <source>
        <dbReference type="SAM" id="MobiDB-lite"/>
    </source>
</evidence>
<sequence length="164" mass="17825">MARGINKVILVGTVGKDPEMKYMPSGDAIANISVATNESWKDKSSGEKKEITEWHRVVFFRQLADIVGKYVRKGQQVYIEGSLKTRSWEKDGQKHYATEIIASDMQMLGGRQGGGMGAGSYDEAPRSSNSGGGYGSAPAAQQSAAPQSSHNDRGFEDFDDDIPF</sequence>
<comment type="subunit">
    <text evidence="2">Homotetramer.</text>
</comment>
<keyword evidence="1 2" id="KW-0238">DNA-binding</keyword>
<reference evidence="5 6" key="1">
    <citation type="submission" date="2017-01" db="EMBL/GenBank/DDBJ databases">
        <title>Novel large sulfur bacteria in the metagenomes of groundwater-fed chemosynthetic microbial mats in the Lake Huron basin.</title>
        <authorList>
            <person name="Sharrar A.M."/>
            <person name="Flood B.E."/>
            <person name="Bailey J.V."/>
            <person name="Jones D.S."/>
            <person name="Biddanda B."/>
            <person name="Ruberg S.A."/>
            <person name="Marcus D.N."/>
            <person name="Dick G.J."/>
        </authorList>
    </citation>
    <scope>NUCLEOTIDE SEQUENCE [LARGE SCALE GENOMIC DNA]</scope>
    <source>
        <strain evidence="5">A8</strain>
    </source>
</reference>
<name>A0A1Y1QN84_9GAMM</name>
<evidence type="ECO:0000256" key="1">
    <source>
        <dbReference type="ARBA" id="ARBA00023125"/>
    </source>
</evidence>
<dbReference type="GO" id="GO:0006281">
    <property type="term" value="P:DNA repair"/>
    <property type="evidence" value="ECO:0007669"/>
    <property type="project" value="UniProtKB-UniRule"/>
</dbReference>
<feature type="compositionally biased region" description="Low complexity" evidence="4">
    <location>
        <begin position="136"/>
        <end position="149"/>
    </location>
</feature>
<gene>
    <name evidence="5" type="ORF">BWK73_21815</name>
</gene>
<protein>
    <recommendedName>
        <fullName evidence="2 3">Single-stranded DNA-binding protein</fullName>
        <shortName evidence="2">SSB</shortName>
    </recommendedName>
</protein>
<keyword evidence="2" id="KW-0235">DNA replication</keyword>
<comment type="caution">
    <text evidence="2">Lacks conserved residue(s) required for the propagation of feature annotation.</text>
</comment>
<proteinExistence type="inferred from homology"/>
<dbReference type="PROSITE" id="PS50935">
    <property type="entry name" value="SSB"/>
    <property type="match status" value="1"/>
</dbReference>
<dbReference type="InterPro" id="IPR011344">
    <property type="entry name" value="ssDNA-bd"/>
</dbReference>